<dbReference type="EMBL" id="WOSY01000020">
    <property type="protein sequence ID" value="NHN89861.1"/>
    <property type="molecule type" value="Genomic_DNA"/>
</dbReference>
<dbReference type="SUPFAM" id="SSF101082">
    <property type="entry name" value="Typo IV secretion system protein TraC"/>
    <property type="match status" value="1"/>
</dbReference>
<evidence type="ECO:0000313" key="4">
    <source>
        <dbReference type="Proteomes" id="UP000631653"/>
    </source>
</evidence>
<evidence type="ECO:0008006" key="5">
    <source>
        <dbReference type="Google" id="ProtNLM"/>
    </source>
</evidence>
<feature type="signal peptide" evidence="2">
    <location>
        <begin position="1"/>
        <end position="25"/>
    </location>
</feature>
<comment type="caution">
    <text evidence="3">The sequence shown here is derived from an EMBL/GenBank/DDBJ whole genome shotgun (WGS) entry which is preliminary data.</text>
</comment>
<organism evidence="3 4">
    <name type="scientific">Acetobacter conturbans</name>
    <dbReference type="NCBI Taxonomy" id="1737472"/>
    <lineage>
        <taxon>Bacteria</taxon>
        <taxon>Pseudomonadati</taxon>
        <taxon>Pseudomonadota</taxon>
        <taxon>Alphaproteobacteria</taxon>
        <taxon>Acetobacterales</taxon>
        <taxon>Acetobacteraceae</taxon>
        <taxon>Acetobacter</taxon>
    </lineage>
</organism>
<dbReference type="Gene3D" id="1.20.58.430">
    <property type="entry name" value="Type IV secretion system, VirB5-domain"/>
    <property type="match status" value="1"/>
</dbReference>
<reference evidence="3 4" key="1">
    <citation type="journal article" date="2020" name="Int. J. Syst. Evol. Microbiol.">
        <title>Novel acetic acid bacteria from cider fermentations: Acetobacter conturbans sp. nov. and Acetobacter fallax sp. nov.</title>
        <authorList>
            <person name="Sombolestani A.S."/>
            <person name="Cleenwerck I."/>
            <person name="Cnockaert M."/>
            <person name="Borremans W."/>
            <person name="Wieme A.D."/>
            <person name="De Vuyst L."/>
            <person name="Vandamme P."/>
        </authorList>
    </citation>
    <scope>NUCLEOTIDE SEQUENCE [LARGE SCALE GENOMIC DNA]</scope>
    <source>
        <strain evidence="3 4">LMG 1627</strain>
    </source>
</reference>
<feature type="chain" id="PRO_5047150413" description="Type VI secretion protein" evidence="2">
    <location>
        <begin position="26"/>
        <end position="246"/>
    </location>
</feature>
<dbReference type="RefSeq" id="WP_338421374.1">
    <property type="nucleotide sequence ID" value="NZ_WOSY01000020.1"/>
</dbReference>
<feature type="region of interest" description="Disordered" evidence="1">
    <location>
        <begin position="215"/>
        <end position="246"/>
    </location>
</feature>
<dbReference type="InterPro" id="IPR014158">
    <property type="entry name" value="T4SS_VirB5"/>
</dbReference>
<keyword evidence="2" id="KW-0732">Signal</keyword>
<dbReference type="Pfam" id="PF07996">
    <property type="entry name" value="T4SS"/>
    <property type="match status" value="1"/>
</dbReference>
<name>A0ABX0K2F9_9PROT</name>
<proteinExistence type="predicted"/>
<dbReference type="Proteomes" id="UP000631653">
    <property type="component" value="Unassembled WGS sequence"/>
</dbReference>
<gene>
    <name evidence="3" type="ORF">GOB81_14735</name>
</gene>
<dbReference type="InterPro" id="IPR023220">
    <property type="entry name" value="T4SS_VirB5-domain"/>
</dbReference>
<keyword evidence="4" id="KW-1185">Reference proteome</keyword>
<sequence length="246" mass="26209">MRRLMLPVLMAVSAVSPFAPVPAHAQWAVIDTAAIARMADQAKIMTSQLNTLSDISGVSSNTLTQLQGFYGSMAQITNAASVIPTLLQSAQTYPLQDLATAEGILRSSNSGFTGNLATSALQVLQQTQYFQSSGSYFAATEMNANARSTAGQIAAAQILYQSSQDRIAGLQQMRDQLATARDPKVTMDLTARAQIENNIAQEQANQTAALRMMQEAQTEQAAQRQAQADRSSTEALETSLTSAGAE</sequence>
<evidence type="ECO:0000313" key="3">
    <source>
        <dbReference type="EMBL" id="NHN89861.1"/>
    </source>
</evidence>
<evidence type="ECO:0000256" key="2">
    <source>
        <dbReference type="SAM" id="SignalP"/>
    </source>
</evidence>
<evidence type="ECO:0000256" key="1">
    <source>
        <dbReference type="SAM" id="MobiDB-lite"/>
    </source>
</evidence>
<accession>A0ABX0K2F9</accession>
<protein>
    <recommendedName>
        <fullName evidence="5">Type VI secretion protein</fullName>
    </recommendedName>
</protein>